<protein>
    <submittedName>
        <fullName evidence="1">Uncharacterized protein</fullName>
    </submittedName>
</protein>
<sequence length="244" mass="27808">MASRIEGPRMLWVTSRISRNDLMDEKTFLKWYNDDYIAEIMETDGIKNALRYINADAKAHMPYLAFYPMPDLSFTQGADFKKIRVHSDLLPGTGLCYDLADIDVRYIGLIEKLEYNGVKIAQCLVLSAIELGDGTSEEGVHKWFKEQTEIISKAQGHMRTTRYKLLHARTNAQSRALKGLPTADEPAPEPPTWMAIHEFSQELSNKIQEILRTDSSKNIVLNVKQIEAHIFKFAKVHGGGKFFE</sequence>
<dbReference type="AlphaFoldDB" id="A0A8E2F5K2"/>
<dbReference type="Proteomes" id="UP000250140">
    <property type="component" value="Unassembled WGS sequence"/>
</dbReference>
<evidence type="ECO:0000313" key="2">
    <source>
        <dbReference type="Proteomes" id="UP000250140"/>
    </source>
</evidence>
<evidence type="ECO:0000313" key="1">
    <source>
        <dbReference type="EMBL" id="OCL10839.1"/>
    </source>
</evidence>
<name>A0A8E2F5K2_9PEZI</name>
<reference evidence="1 2" key="1">
    <citation type="journal article" date="2016" name="Nat. Commun.">
        <title>Ectomycorrhizal ecology is imprinted in the genome of the dominant symbiotic fungus Cenococcum geophilum.</title>
        <authorList>
            <consortium name="DOE Joint Genome Institute"/>
            <person name="Peter M."/>
            <person name="Kohler A."/>
            <person name="Ohm R.A."/>
            <person name="Kuo A."/>
            <person name="Krutzmann J."/>
            <person name="Morin E."/>
            <person name="Arend M."/>
            <person name="Barry K.W."/>
            <person name="Binder M."/>
            <person name="Choi C."/>
            <person name="Clum A."/>
            <person name="Copeland A."/>
            <person name="Grisel N."/>
            <person name="Haridas S."/>
            <person name="Kipfer T."/>
            <person name="LaButti K."/>
            <person name="Lindquist E."/>
            <person name="Lipzen A."/>
            <person name="Maire R."/>
            <person name="Meier B."/>
            <person name="Mihaltcheva S."/>
            <person name="Molinier V."/>
            <person name="Murat C."/>
            <person name="Poggeler S."/>
            <person name="Quandt C.A."/>
            <person name="Sperisen C."/>
            <person name="Tritt A."/>
            <person name="Tisserant E."/>
            <person name="Crous P.W."/>
            <person name="Henrissat B."/>
            <person name="Nehls U."/>
            <person name="Egli S."/>
            <person name="Spatafora J.W."/>
            <person name="Grigoriev I.V."/>
            <person name="Martin F.M."/>
        </authorList>
    </citation>
    <scope>NUCLEOTIDE SEQUENCE [LARGE SCALE GENOMIC DNA]</scope>
    <source>
        <strain evidence="1 2">CBS 207.34</strain>
    </source>
</reference>
<dbReference type="EMBL" id="KV749153">
    <property type="protein sequence ID" value="OCL10839.1"/>
    <property type="molecule type" value="Genomic_DNA"/>
</dbReference>
<proteinExistence type="predicted"/>
<dbReference type="OrthoDB" id="2851338at2759"/>
<gene>
    <name evidence="1" type="ORF">AOQ84DRAFT_230282</name>
</gene>
<accession>A0A8E2F5K2</accession>
<keyword evidence="2" id="KW-1185">Reference proteome</keyword>
<organism evidence="1 2">
    <name type="scientific">Glonium stellatum</name>
    <dbReference type="NCBI Taxonomy" id="574774"/>
    <lineage>
        <taxon>Eukaryota</taxon>
        <taxon>Fungi</taxon>
        <taxon>Dikarya</taxon>
        <taxon>Ascomycota</taxon>
        <taxon>Pezizomycotina</taxon>
        <taxon>Dothideomycetes</taxon>
        <taxon>Pleosporomycetidae</taxon>
        <taxon>Gloniales</taxon>
        <taxon>Gloniaceae</taxon>
        <taxon>Glonium</taxon>
    </lineage>
</organism>